<gene>
    <name evidence="2" type="ORF">Mrose_03446</name>
</gene>
<feature type="compositionally biased region" description="Basic and acidic residues" evidence="1">
    <location>
        <begin position="36"/>
        <end position="50"/>
    </location>
</feature>
<sequence length="50" mass="5937">MLALIRWLLARLGFSRALVSREIPWRAVPRGSAEARAAEEEYLERKRRER</sequence>
<dbReference type="AlphaFoldDB" id="A0A399EC02"/>
<keyword evidence="3" id="KW-1185">Reference proteome</keyword>
<evidence type="ECO:0000256" key="1">
    <source>
        <dbReference type="SAM" id="MobiDB-lite"/>
    </source>
</evidence>
<evidence type="ECO:0000313" key="2">
    <source>
        <dbReference type="EMBL" id="RIH82187.1"/>
    </source>
</evidence>
<organism evidence="2 3">
    <name type="scientific">Calidithermus roseus</name>
    <dbReference type="NCBI Taxonomy" id="1644118"/>
    <lineage>
        <taxon>Bacteria</taxon>
        <taxon>Thermotogati</taxon>
        <taxon>Deinococcota</taxon>
        <taxon>Deinococci</taxon>
        <taxon>Thermales</taxon>
        <taxon>Thermaceae</taxon>
        <taxon>Calidithermus</taxon>
    </lineage>
</organism>
<reference evidence="2 3" key="1">
    <citation type="submission" date="2018-08" db="EMBL/GenBank/DDBJ databases">
        <title>Meiothermus roseus NBRC 110900 genome sequencing project.</title>
        <authorList>
            <person name="Da Costa M.S."/>
            <person name="Albuquerque L."/>
            <person name="Raposo P."/>
            <person name="Froufe H.J.C."/>
            <person name="Barroso C.S."/>
            <person name="Egas C."/>
        </authorList>
    </citation>
    <scope>NUCLEOTIDE SEQUENCE [LARGE SCALE GENOMIC DNA]</scope>
    <source>
        <strain evidence="2 3">NBRC 110900</strain>
    </source>
</reference>
<proteinExistence type="predicted"/>
<accession>A0A399EC02</accession>
<feature type="region of interest" description="Disordered" evidence="1">
    <location>
        <begin position="30"/>
        <end position="50"/>
    </location>
</feature>
<protein>
    <submittedName>
        <fullName evidence="2">Uncharacterized protein</fullName>
    </submittedName>
</protein>
<evidence type="ECO:0000313" key="3">
    <source>
        <dbReference type="Proteomes" id="UP000265341"/>
    </source>
</evidence>
<name>A0A399EC02_9DEIN</name>
<dbReference type="RefSeq" id="WP_018466146.1">
    <property type="nucleotide sequence ID" value="NZ_QWLA01000116.1"/>
</dbReference>
<dbReference type="EMBL" id="QWLA01000116">
    <property type="protein sequence ID" value="RIH82187.1"/>
    <property type="molecule type" value="Genomic_DNA"/>
</dbReference>
<comment type="caution">
    <text evidence="2">The sequence shown here is derived from an EMBL/GenBank/DDBJ whole genome shotgun (WGS) entry which is preliminary data.</text>
</comment>
<dbReference type="Proteomes" id="UP000265341">
    <property type="component" value="Unassembled WGS sequence"/>
</dbReference>